<reference evidence="2" key="2">
    <citation type="journal article" date="2024" name="Plant">
        <title>Genomic evolution and insights into agronomic trait innovations of Sesamum species.</title>
        <authorList>
            <person name="Miao H."/>
            <person name="Wang L."/>
            <person name="Qu L."/>
            <person name="Liu H."/>
            <person name="Sun Y."/>
            <person name="Le M."/>
            <person name="Wang Q."/>
            <person name="Wei S."/>
            <person name="Zheng Y."/>
            <person name="Lin W."/>
            <person name="Duan Y."/>
            <person name="Cao H."/>
            <person name="Xiong S."/>
            <person name="Wang X."/>
            <person name="Wei L."/>
            <person name="Li C."/>
            <person name="Ma Q."/>
            <person name="Ju M."/>
            <person name="Zhao R."/>
            <person name="Li G."/>
            <person name="Mu C."/>
            <person name="Tian Q."/>
            <person name="Mei H."/>
            <person name="Zhang T."/>
            <person name="Gao T."/>
            <person name="Zhang H."/>
        </authorList>
    </citation>
    <scope>NUCLEOTIDE SEQUENCE</scope>
    <source>
        <strain evidence="2">KEN1</strain>
    </source>
</reference>
<feature type="domain" description="RNase H type-1" evidence="1">
    <location>
        <begin position="89"/>
        <end position="165"/>
    </location>
</feature>
<dbReference type="EMBL" id="JACGWN010000007">
    <property type="protein sequence ID" value="KAL0444149.1"/>
    <property type="molecule type" value="Genomic_DNA"/>
</dbReference>
<gene>
    <name evidence="2" type="ORF">Slati_2137600</name>
</gene>
<reference evidence="2" key="1">
    <citation type="submission" date="2020-06" db="EMBL/GenBank/DDBJ databases">
        <authorList>
            <person name="Li T."/>
            <person name="Hu X."/>
            <person name="Zhang T."/>
            <person name="Song X."/>
            <person name="Zhang H."/>
            <person name="Dai N."/>
            <person name="Sheng W."/>
            <person name="Hou X."/>
            <person name="Wei L."/>
        </authorList>
    </citation>
    <scope>NUCLEOTIDE SEQUENCE</scope>
    <source>
        <strain evidence="2">KEN1</strain>
        <tissue evidence="2">Leaf</tissue>
    </source>
</reference>
<dbReference type="InterPro" id="IPR052929">
    <property type="entry name" value="RNase_H-like_EbsB-rel"/>
</dbReference>
<dbReference type="GO" id="GO:0004523">
    <property type="term" value="F:RNA-DNA hybrid ribonuclease activity"/>
    <property type="evidence" value="ECO:0007669"/>
    <property type="project" value="InterPro"/>
</dbReference>
<evidence type="ECO:0000313" key="2">
    <source>
        <dbReference type="EMBL" id="KAL0444149.1"/>
    </source>
</evidence>
<dbReference type="InterPro" id="IPR002156">
    <property type="entry name" value="RNaseH_domain"/>
</dbReference>
<dbReference type="Pfam" id="PF13456">
    <property type="entry name" value="RVT_3"/>
    <property type="match status" value="1"/>
</dbReference>
<name>A0AAW2WT71_9LAMI</name>
<dbReference type="AlphaFoldDB" id="A0AAW2WT71"/>
<comment type="caution">
    <text evidence="2">The sequence shown here is derived from an EMBL/GenBank/DDBJ whole genome shotgun (WGS) entry which is preliminary data.</text>
</comment>
<dbReference type="PANTHER" id="PTHR47074:SF11">
    <property type="entry name" value="REVERSE TRANSCRIPTASE-LIKE PROTEIN"/>
    <property type="match status" value="1"/>
</dbReference>
<accession>A0AAW2WT71</accession>
<sequence>MCGWVESLAKSLSTEDFACFISICWAIWWNRNRALMEQTWLPEGDLLSFTTNYLASFQQINTSSIKLVPKTSPACWSPPGFGEVKLNFDRAIFASSSEVGLGVIARNSAGVSIWWKSVRKQGLFELEMLEAFTAREAILLARQFGWRRIILERDCANLYFKLSSSSLIALLWDPSLETLKV</sequence>
<organism evidence="2">
    <name type="scientific">Sesamum latifolium</name>
    <dbReference type="NCBI Taxonomy" id="2727402"/>
    <lineage>
        <taxon>Eukaryota</taxon>
        <taxon>Viridiplantae</taxon>
        <taxon>Streptophyta</taxon>
        <taxon>Embryophyta</taxon>
        <taxon>Tracheophyta</taxon>
        <taxon>Spermatophyta</taxon>
        <taxon>Magnoliopsida</taxon>
        <taxon>eudicotyledons</taxon>
        <taxon>Gunneridae</taxon>
        <taxon>Pentapetalae</taxon>
        <taxon>asterids</taxon>
        <taxon>lamiids</taxon>
        <taxon>Lamiales</taxon>
        <taxon>Pedaliaceae</taxon>
        <taxon>Sesamum</taxon>
    </lineage>
</organism>
<dbReference type="GO" id="GO:0003676">
    <property type="term" value="F:nucleic acid binding"/>
    <property type="evidence" value="ECO:0007669"/>
    <property type="project" value="InterPro"/>
</dbReference>
<proteinExistence type="predicted"/>
<evidence type="ECO:0000259" key="1">
    <source>
        <dbReference type="Pfam" id="PF13456"/>
    </source>
</evidence>
<dbReference type="PANTHER" id="PTHR47074">
    <property type="entry name" value="BNAC02G40300D PROTEIN"/>
    <property type="match status" value="1"/>
</dbReference>
<protein>
    <recommendedName>
        <fullName evidence="1">RNase H type-1 domain-containing protein</fullName>
    </recommendedName>
</protein>